<dbReference type="SFLD" id="SFLDS00003">
    <property type="entry name" value="Haloacid_Dehalogenase"/>
    <property type="match status" value="1"/>
</dbReference>
<evidence type="ECO:0000313" key="3">
    <source>
        <dbReference type="Proteomes" id="UP000807353"/>
    </source>
</evidence>
<dbReference type="Proteomes" id="UP000807353">
    <property type="component" value="Unassembled WGS sequence"/>
</dbReference>
<reference evidence="2" key="1">
    <citation type="submission" date="2020-11" db="EMBL/GenBank/DDBJ databases">
        <authorList>
            <consortium name="DOE Joint Genome Institute"/>
            <person name="Ahrendt S."/>
            <person name="Riley R."/>
            <person name="Andreopoulos W."/>
            <person name="Labutti K."/>
            <person name="Pangilinan J."/>
            <person name="Ruiz-Duenas F.J."/>
            <person name="Barrasa J.M."/>
            <person name="Sanchez-Garcia M."/>
            <person name="Camarero S."/>
            <person name="Miyauchi S."/>
            <person name="Serrano A."/>
            <person name="Linde D."/>
            <person name="Babiker R."/>
            <person name="Drula E."/>
            <person name="Ayuso-Fernandez I."/>
            <person name="Pacheco R."/>
            <person name="Padilla G."/>
            <person name="Ferreira P."/>
            <person name="Barriuso J."/>
            <person name="Kellner H."/>
            <person name="Castanera R."/>
            <person name="Alfaro M."/>
            <person name="Ramirez L."/>
            <person name="Pisabarro A.G."/>
            <person name="Kuo A."/>
            <person name="Tritt A."/>
            <person name="Lipzen A."/>
            <person name="He G."/>
            <person name="Yan M."/>
            <person name="Ng V."/>
            <person name="Cullen D."/>
            <person name="Martin F."/>
            <person name="Rosso M.-N."/>
            <person name="Henrissat B."/>
            <person name="Hibbett D."/>
            <person name="Martinez A.T."/>
            <person name="Grigoriev I.V."/>
        </authorList>
    </citation>
    <scope>NUCLEOTIDE SEQUENCE</scope>
    <source>
        <strain evidence="2">CBS 247.69</strain>
    </source>
</reference>
<dbReference type="Pfam" id="PF00702">
    <property type="entry name" value="Hydrolase"/>
    <property type="match status" value="1"/>
</dbReference>
<dbReference type="GO" id="GO:0016787">
    <property type="term" value="F:hydrolase activity"/>
    <property type="evidence" value="ECO:0007669"/>
    <property type="project" value="UniProtKB-KW"/>
</dbReference>
<dbReference type="InterPro" id="IPR051540">
    <property type="entry name" value="S-2-haloacid_dehalogenase"/>
</dbReference>
<dbReference type="InterPro" id="IPR036412">
    <property type="entry name" value="HAD-like_sf"/>
</dbReference>
<dbReference type="EMBL" id="MU150235">
    <property type="protein sequence ID" value="KAF9467832.1"/>
    <property type="molecule type" value="Genomic_DNA"/>
</dbReference>
<protein>
    <submittedName>
        <fullName evidence="2">HAD-like domain-containing protein</fullName>
    </submittedName>
</protein>
<name>A0A9P5YFA5_9AGAR</name>
<keyword evidence="3" id="KW-1185">Reference proteome</keyword>
<proteinExistence type="predicted"/>
<dbReference type="SFLD" id="SFLDG01129">
    <property type="entry name" value="C1.5:_HAD__Beta-PGM__Phosphata"/>
    <property type="match status" value="1"/>
</dbReference>
<gene>
    <name evidence="2" type="ORF">BDZ94DRAFT_1155120</name>
</gene>
<keyword evidence="1" id="KW-0378">Hydrolase</keyword>
<dbReference type="PANTHER" id="PTHR43316">
    <property type="entry name" value="HYDROLASE, HALOACID DELAHOGENASE-RELATED"/>
    <property type="match status" value="1"/>
</dbReference>
<organism evidence="2 3">
    <name type="scientific">Collybia nuda</name>
    <dbReference type="NCBI Taxonomy" id="64659"/>
    <lineage>
        <taxon>Eukaryota</taxon>
        <taxon>Fungi</taxon>
        <taxon>Dikarya</taxon>
        <taxon>Basidiomycota</taxon>
        <taxon>Agaricomycotina</taxon>
        <taxon>Agaricomycetes</taxon>
        <taxon>Agaricomycetidae</taxon>
        <taxon>Agaricales</taxon>
        <taxon>Tricholomatineae</taxon>
        <taxon>Clitocybaceae</taxon>
        <taxon>Collybia</taxon>
    </lineage>
</organism>
<dbReference type="AlphaFoldDB" id="A0A9P5YFA5"/>
<evidence type="ECO:0000313" key="2">
    <source>
        <dbReference type="EMBL" id="KAF9467832.1"/>
    </source>
</evidence>
<dbReference type="InterPro" id="IPR023214">
    <property type="entry name" value="HAD_sf"/>
</dbReference>
<sequence>MSSYLGPSKLTDHKALIFDVYGTLVDWESGVYAALKPLLSRFPASARWSRKEAILAFTSVETNIQAQEPTLLYSDLLAKVHEVLEARLIASSNLSADDPVKRWPLFPDSSKALHDLAKHFKLIVLSNVDHASFAYTHAYLSEGSGPFEGTTLPNSKSPFSLILTAQDTHAYKPSLEGFNIALEALRTDPSLLGSGPNILTTEEIKSRVLVVAQSLVHDHEPARQLNIQSIWIDRQGAAMRPDDIETSEKKWTWRFETLGEMAKAVQDEINH</sequence>
<accession>A0A9P5YFA5</accession>
<dbReference type="PANTHER" id="PTHR43316:SF9">
    <property type="entry name" value="ACID DEHALOGENASE, PUTATIVE (AFU_ORTHOLOGUE AFUA_6G14460)-RELATED"/>
    <property type="match status" value="1"/>
</dbReference>
<dbReference type="OrthoDB" id="20198at2759"/>
<dbReference type="Gene3D" id="3.40.50.1000">
    <property type="entry name" value="HAD superfamily/HAD-like"/>
    <property type="match status" value="1"/>
</dbReference>
<dbReference type="SUPFAM" id="SSF56784">
    <property type="entry name" value="HAD-like"/>
    <property type="match status" value="1"/>
</dbReference>
<dbReference type="Gene3D" id="1.10.150.750">
    <property type="match status" value="1"/>
</dbReference>
<comment type="caution">
    <text evidence="2">The sequence shown here is derived from an EMBL/GenBank/DDBJ whole genome shotgun (WGS) entry which is preliminary data.</text>
</comment>
<evidence type="ECO:0000256" key="1">
    <source>
        <dbReference type="ARBA" id="ARBA00022801"/>
    </source>
</evidence>